<dbReference type="SUPFAM" id="SSF46785">
    <property type="entry name" value="Winged helix' DNA-binding domain"/>
    <property type="match status" value="1"/>
</dbReference>
<evidence type="ECO:0000259" key="4">
    <source>
        <dbReference type="PROSITE" id="PS50995"/>
    </source>
</evidence>
<gene>
    <name evidence="5" type="ORF">FYJ78_11115</name>
</gene>
<dbReference type="RefSeq" id="WP_154621465.1">
    <property type="nucleotide sequence ID" value="NZ_CBCTNG010000014.1"/>
</dbReference>
<dbReference type="GO" id="GO:0003700">
    <property type="term" value="F:DNA-binding transcription factor activity"/>
    <property type="evidence" value="ECO:0007669"/>
    <property type="project" value="InterPro"/>
</dbReference>
<keyword evidence="3" id="KW-0804">Transcription</keyword>
<dbReference type="Pfam" id="PF01047">
    <property type="entry name" value="MarR"/>
    <property type="match status" value="1"/>
</dbReference>
<dbReference type="PANTHER" id="PTHR42756:SF1">
    <property type="entry name" value="TRANSCRIPTIONAL REPRESSOR OF EMRAB OPERON"/>
    <property type="match status" value="1"/>
</dbReference>
<dbReference type="PANTHER" id="PTHR42756">
    <property type="entry name" value="TRANSCRIPTIONAL REGULATOR, MARR"/>
    <property type="match status" value="1"/>
</dbReference>
<evidence type="ECO:0000256" key="3">
    <source>
        <dbReference type="ARBA" id="ARBA00023163"/>
    </source>
</evidence>
<dbReference type="EMBL" id="VUNL01000014">
    <property type="protein sequence ID" value="MSV25703.1"/>
    <property type="molecule type" value="Genomic_DNA"/>
</dbReference>
<accession>A0A6I2UU71</accession>
<dbReference type="GO" id="GO:0003677">
    <property type="term" value="F:DNA binding"/>
    <property type="evidence" value="ECO:0007669"/>
    <property type="project" value="UniProtKB-KW"/>
</dbReference>
<dbReference type="Gene3D" id="1.10.10.10">
    <property type="entry name" value="Winged helix-like DNA-binding domain superfamily/Winged helix DNA-binding domain"/>
    <property type="match status" value="1"/>
</dbReference>
<dbReference type="InterPro" id="IPR000835">
    <property type="entry name" value="HTH_MarR-typ"/>
</dbReference>
<comment type="caution">
    <text evidence="5">The sequence shown here is derived from an EMBL/GenBank/DDBJ whole genome shotgun (WGS) entry which is preliminary data.</text>
</comment>
<evidence type="ECO:0000256" key="2">
    <source>
        <dbReference type="ARBA" id="ARBA00023125"/>
    </source>
</evidence>
<organism evidence="5 6">
    <name type="scientific">Selenomonas montiformis</name>
    <dbReference type="NCBI Taxonomy" id="2652285"/>
    <lineage>
        <taxon>Bacteria</taxon>
        <taxon>Bacillati</taxon>
        <taxon>Bacillota</taxon>
        <taxon>Negativicutes</taxon>
        <taxon>Selenomonadales</taxon>
        <taxon>Selenomonadaceae</taxon>
        <taxon>Selenomonas</taxon>
    </lineage>
</organism>
<name>A0A6I2UU71_9FIRM</name>
<evidence type="ECO:0000313" key="6">
    <source>
        <dbReference type="Proteomes" id="UP000430222"/>
    </source>
</evidence>
<sequence>MDDYVNVGRWFSILHRRSQLFVVEACQKLHLTFSEYIMLIRIYDHEGAKQDELANMLYLDKAVVTRTVNLLQEKGFIYREVDAADRRIKHIYLTDFGRQQHQFLRNIIQGWVDYLVRDMNEEEVQTMFHGFNQLVQRACHADLVKLARKLPSGGNVHEKL</sequence>
<protein>
    <submittedName>
        <fullName evidence="5">MarR family transcriptional regulator</fullName>
    </submittedName>
</protein>
<keyword evidence="6" id="KW-1185">Reference proteome</keyword>
<dbReference type="PRINTS" id="PR00598">
    <property type="entry name" value="HTHMARR"/>
</dbReference>
<keyword evidence="2" id="KW-0238">DNA-binding</keyword>
<feature type="domain" description="HTH marR-type" evidence="4">
    <location>
        <begin position="1"/>
        <end position="136"/>
    </location>
</feature>
<proteinExistence type="predicted"/>
<dbReference type="PROSITE" id="PS50995">
    <property type="entry name" value="HTH_MARR_2"/>
    <property type="match status" value="1"/>
</dbReference>
<dbReference type="InterPro" id="IPR036390">
    <property type="entry name" value="WH_DNA-bd_sf"/>
</dbReference>
<dbReference type="SMART" id="SM00347">
    <property type="entry name" value="HTH_MARR"/>
    <property type="match status" value="1"/>
</dbReference>
<evidence type="ECO:0000313" key="5">
    <source>
        <dbReference type="EMBL" id="MSV25703.1"/>
    </source>
</evidence>
<dbReference type="Proteomes" id="UP000430222">
    <property type="component" value="Unassembled WGS sequence"/>
</dbReference>
<reference evidence="5 6" key="1">
    <citation type="submission" date="2019-08" db="EMBL/GenBank/DDBJ databases">
        <title>In-depth cultivation of the pig gut microbiome towards novel bacterial diversity and tailored functional studies.</title>
        <authorList>
            <person name="Wylensek D."/>
            <person name="Hitch T.C.A."/>
            <person name="Clavel T."/>
        </authorList>
    </citation>
    <scope>NUCLEOTIDE SEQUENCE [LARGE SCALE GENOMIC DNA]</scope>
    <source>
        <strain evidence="6">WCA-380-WT-3B3</strain>
    </source>
</reference>
<keyword evidence="1" id="KW-0805">Transcription regulation</keyword>
<evidence type="ECO:0000256" key="1">
    <source>
        <dbReference type="ARBA" id="ARBA00023015"/>
    </source>
</evidence>
<dbReference type="InterPro" id="IPR036388">
    <property type="entry name" value="WH-like_DNA-bd_sf"/>
</dbReference>
<dbReference type="AlphaFoldDB" id="A0A6I2UU71"/>